<dbReference type="GO" id="GO:0009435">
    <property type="term" value="P:NAD+ biosynthetic process"/>
    <property type="evidence" value="ECO:0007669"/>
    <property type="project" value="UniProtKB-UniRule"/>
</dbReference>
<evidence type="ECO:0000256" key="1">
    <source>
        <dbReference type="ARBA" id="ARBA00002324"/>
    </source>
</evidence>
<sequence>MVQTTVKENRILKTGIFSGSFNPVHIGHLALANWLCEFAGLDEVWFVITPHNPLKEKEELMDDQLRYELVEASIAGYPKFRASNFEFSLPQPTYTIDTLRALEQAYPDRRFHFIMGADNWAFIGRWKESEALVSGYPILVYPRKGYEIHIPDSLPSVRAVDAPLMEISSTFIRRSLKAGKDVRFFLPEAIRNHKCLLNI</sequence>
<dbReference type="HAMAP" id="MF_00244">
    <property type="entry name" value="NaMN_adenylyltr"/>
    <property type="match status" value="1"/>
</dbReference>
<feature type="domain" description="Cytidyltransferase-like" evidence="12">
    <location>
        <begin position="16"/>
        <end position="174"/>
    </location>
</feature>
<dbReference type="STRING" id="1203610.HMPREF1536_03380"/>
<evidence type="ECO:0000256" key="11">
    <source>
        <dbReference type="HAMAP-Rule" id="MF_00244"/>
    </source>
</evidence>
<dbReference type="UniPathway" id="UPA00253">
    <property type="reaction ID" value="UER00332"/>
</dbReference>
<comment type="caution">
    <text evidence="13">The sequence shown here is derived from an EMBL/GenBank/DDBJ whole genome shotgun (WGS) entry which is preliminary data.</text>
</comment>
<evidence type="ECO:0000256" key="7">
    <source>
        <dbReference type="ARBA" id="ARBA00022741"/>
    </source>
</evidence>
<dbReference type="NCBIfam" id="TIGR00125">
    <property type="entry name" value="cyt_tran_rel"/>
    <property type="match status" value="1"/>
</dbReference>
<dbReference type="RefSeq" id="WP_028727626.1">
    <property type="nucleotide sequence ID" value="NZ_AUAE01000017.1"/>
</dbReference>
<keyword evidence="8 11" id="KW-0067">ATP-binding</keyword>
<evidence type="ECO:0000256" key="3">
    <source>
        <dbReference type="ARBA" id="ARBA00009014"/>
    </source>
</evidence>
<evidence type="ECO:0000256" key="8">
    <source>
        <dbReference type="ARBA" id="ARBA00022840"/>
    </source>
</evidence>
<evidence type="ECO:0000259" key="12">
    <source>
        <dbReference type="Pfam" id="PF01467"/>
    </source>
</evidence>
<protein>
    <recommendedName>
        <fullName evidence="11">Probable nicotinate-nucleotide adenylyltransferase</fullName>
        <ecNumber evidence="11">2.7.7.18</ecNumber>
    </recommendedName>
    <alternativeName>
        <fullName evidence="11">Deamido-NAD(+) diphosphorylase</fullName>
    </alternativeName>
    <alternativeName>
        <fullName evidence="11">Deamido-NAD(+) pyrophosphorylase</fullName>
    </alternativeName>
    <alternativeName>
        <fullName evidence="11">Nicotinate mononucleotide adenylyltransferase</fullName>
        <shortName evidence="11">NaMN adenylyltransferase</shortName>
    </alternativeName>
</protein>
<dbReference type="CDD" id="cd02165">
    <property type="entry name" value="NMNAT"/>
    <property type="match status" value="1"/>
</dbReference>
<evidence type="ECO:0000256" key="2">
    <source>
        <dbReference type="ARBA" id="ARBA00005019"/>
    </source>
</evidence>
<dbReference type="NCBIfam" id="TIGR00482">
    <property type="entry name" value="nicotinate (nicotinamide) nucleotide adenylyltransferase"/>
    <property type="match status" value="1"/>
</dbReference>
<accession>A0A0F5JAA5</accession>
<keyword evidence="6 11" id="KW-0548">Nucleotidyltransferase</keyword>
<dbReference type="PANTHER" id="PTHR39321">
    <property type="entry name" value="NICOTINATE-NUCLEOTIDE ADENYLYLTRANSFERASE-RELATED"/>
    <property type="match status" value="1"/>
</dbReference>
<dbReference type="EMBL" id="AQHW01000016">
    <property type="protein sequence ID" value="KKB54460.1"/>
    <property type="molecule type" value="Genomic_DNA"/>
</dbReference>
<keyword evidence="9 11" id="KW-0520">NAD</keyword>
<dbReference type="PANTHER" id="PTHR39321:SF3">
    <property type="entry name" value="PHOSPHOPANTETHEINE ADENYLYLTRANSFERASE"/>
    <property type="match status" value="1"/>
</dbReference>
<evidence type="ECO:0000256" key="6">
    <source>
        <dbReference type="ARBA" id="ARBA00022695"/>
    </source>
</evidence>
<dbReference type="HOGENOM" id="CLU_069765_3_3_10"/>
<keyword evidence="4 11" id="KW-0662">Pyridine nucleotide biosynthesis</keyword>
<dbReference type="AlphaFoldDB" id="A0A0F5JAA5"/>
<dbReference type="PATRIC" id="fig|1203610.3.peg.3444"/>
<comment type="function">
    <text evidence="1 11">Catalyzes the reversible adenylation of nicotinate mononucleotide (NaMN) to nicotinic acid adenine dinucleotide (NaAD).</text>
</comment>
<dbReference type="Pfam" id="PF01467">
    <property type="entry name" value="CTP_transf_like"/>
    <property type="match status" value="1"/>
</dbReference>
<reference evidence="13 14" key="1">
    <citation type="submission" date="2013-04" db="EMBL/GenBank/DDBJ databases">
        <title>The Genome Sequence of Parabacteroides gordonii DSM 23371.</title>
        <authorList>
            <consortium name="The Broad Institute Genomics Platform"/>
            <person name="Earl A."/>
            <person name="Ward D."/>
            <person name="Feldgarden M."/>
            <person name="Gevers D."/>
            <person name="Martens E."/>
            <person name="Sakamoto M."/>
            <person name="Benno Y."/>
            <person name="Suzuki N."/>
            <person name="Matsunaga N."/>
            <person name="Koshihara K."/>
            <person name="Seki M."/>
            <person name="Komiya H."/>
            <person name="Walker B."/>
            <person name="Young S."/>
            <person name="Zeng Q."/>
            <person name="Gargeya S."/>
            <person name="Fitzgerald M."/>
            <person name="Haas B."/>
            <person name="Abouelleil A."/>
            <person name="Allen A.W."/>
            <person name="Alvarado L."/>
            <person name="Arachchi H.M."/>
            <person name="Berlin A.M."/>
            <person name="Chapman S.B."/>
            <person name="Gainer-Dewar J."/>
            <person name="Goldberg J."/>
            <person name="Griggs A."/>
            <person name="Gujja S."/>
            <person name="Hansen M."/>
            <person name="Howarth C."/>
            <person name="Imamovic A."/>
            <person name="Ireland A."/>
            <person name="Larimer J."/>
            <person name="McCowan C."/>
            <person name="Murphy C."/>
            <person name="Pearson M."/>
            <person name="Poon T.W."/>
            <person name="Priest M."/>
            <person name="Roberts A."/>
            <person name="Saif S."/>
            <person name="Shea T."/>
            <person name="Sisk P."/>
            <person name="Sykes S."/>
            <person name="Wortman J."/>
            <person name="Nusbaum C."/>
            <person name="Birren B."/>
        </authorList>
    </citation>
    <scope>NUCLEOTIDE SEQUENCE [LARGE SCALE GENOMIC DNA]</scope>
    <source>
        <strain evidence="13 14">MS-1</strain>
    </source>
</reference>
<organism evidence="13 14">
    <name type="scientific">Parabacteroides gordonii MS-1 = DSM 23371</name>
    <dbReference type="NCBI Taxonomy" id="1203610"/>
    <lineage>
        <taxon>Bacteria</taxon>
        <taxon>Pseudomonadati</taxon>
        <taxon>Bacteroidota</taxon>
        <taxon>Bacteroidia</taxon>
        <taxon>Bacteroidales</taxon>
        <taxon>Tannerellaceae</taxon>
        <taxon>Parabacteroides</taxon>
    </lineage>
</organism>
<dbReference type="GO" id="GO:0005524">
    <property type="term" value="F:ATP binding"/>
    <property type="evidence" value="ECO:0007669"/>
    <property type="project" value="UniProtKB-KW"/>
</dbReference>
<keyword evidence="5 11" id="KW-0808">Transferase</keyword>
<dbReference type="SUPFAM" id="SSF52374">
    <property type="entry name" value="Nucleotidylyl transferase"/>
    <property type="match status" value="1"/>
</dbReference>
<gene>
    <name evidence="11" type="primary">nadD</name>
    <name evidence="13" type="ORF">HMPREF1536_03380</name>
</gene>
<comment type="similarity">
    <text evidence="3 11">Belongs to the NadD family.</text>
</comment>
<dbReference type="GO" id="GO:0004515">
    <property type="term" value="F:nicotinate-nucleotide adenylyltransferase activity"/>
    <property type="evidence" value="ECO:0007669"/>
    <property type="project" value="UniProtKB-UniRule"/>
</dbReference>
<name>A0A0F5JAA5_9BACT</name>
<evidence type="ECO:0000256" key="9">
    <source>
        <dbReference type="ARBA" id="ARBA00023027"/>
    </source>
</evidence>
<keyword evidence="7 11" id="KW-0547">Nucleotide-binding</keyword>
<dbReference type="InterPro" id="IPR014729">
    <property type="entry name" value="Rossmann-like_a/b/a_fold"/>
</dbReference>
<dbReference type="InterPro" id="IPR004821">
    <property type="entry name" value="Cyt_trans-like"/>
</dbReference>
<evidence type="ECO:0000256" key="10">
    <source>
        <dbReference type="ARBA" id="ARBA00048721"/>
    </source>
</evidence>
<dbReference type="Proteomes" id="UP000033035">
    <property type="component" value="Unassembled WGS sequence"/>
</dbReference>
<comment type="pathway">
    <text evidence="2 11">Cofactor biosynthesis; NAD(+) biosynthesis; deamido-NAD(+) from nicotinate D-ribonucleotide: step 1/1.</text>
</comment>
<evidence type="ECO:0000256" key="4">
    <source>
        <dbReference type="ARBA" id="ARBA00022642"/>
    </source>
</evidence>
<keyword evidence="14" id="KW-1185">Reference proteome</keyword>
<proteinExistence type="inferred from homology"/>
<dbReference type="Gene3D" id="3.40.50.620">
    <property type="entry name" value="HUPs"/>
    <property type="match status" value="1"/>
</dbReference>
<evidence type="ECO:0000256" key="5">
    <source>
        <dbReference type="ARBA" id="ARBA00022679"/>
    </source>
</evidence>
<evidence type="ECO:0000313" key="13">
    <source>
        <dbReference type="EMBL" id="KKB54460.1"/>
    </source>
</evidence>
<comment type="catalytic activity">
    <reaction evidence="10 11">
        <text>nicotinate beta-D-ribonucleotide + ATP + H(+) = deamido-NAD(+) + diphosphate</text>
        <dbReference type="Rhea" id="RHEA:22860"/>
        <dbReference type="ChEBI" id="CHEBI:15378"/>
        <dbReference type="ChEBI" id="CHEBI:30616"/>
        <dbReference type="ChEBI" id="CHEBI:33019"/>
        <dbReference type="ChEBI" id="CHEBI:57502"/>
        <dbReference type="ChEBI" id="CHEBI:58437"/>
        <dbReference type="EC" id="2.7.7.18"/>
    </reaction>
</comment>
<dbReference type="InterPro" id="IPR005248">
    <property type="entry name" value="NadD/NMNAT"/>
</dbReference>
<evidence type="ECO:0000313" key="14">
    <source>
        <dbReference type="Proteomes" id="UP000033035"/>
    </source>
</evidence>
<dbReference type="EC" id="2.7.7.18" evidence="11"/>